<evidence type="ECO:0000313" key="2">
    <source>
        <dbReference type="Proteomes" id="UP000019918"/>
    </source>
</evidence>
<dbReference type="AlphaFoldDB" id="A0A014M638"/>
<protein>
    <submittedName>
        <fullName evidence="1">Uncharacterized protein</fullName>
    </submittedName>
</protein>
<dbReference type="STRING" id="69222.BG55_01010"/>
<sequence length="124" mass="13956">MHYTKIITPAAFYRSTRSNNKALVLFAETESELVLIGIENMFGVPDTVDADPVAKADGLPDRLTRLRWIAHTIGVATGSGWFEPEFFDTWIVDLILLGVSIHSRHWNEAFNQGLYNAHDALNVR</sequence>
<accession>A0A014M638</accession>
<gene>
    <name evidence="1" type="ORF">BG55_01010</name>
</gene>
<dbReference type="Proteomes" id="UP000019918">
    <property type="component" value="Unassembled WGS sequence"/>
</dbReference>
<dbReference type="EMBL" id="JFHN01000015">
    <property type="protein sequence ID" value="EXU77221.1"/>
    <property type="molecule type" value="Genomic_DNA"/>
</dbReference>
<dbReference type="RefSeq" id="WP_052018638.1">
    <property type="nucleotide sequence ID" value="NZ_JFHN01000015.1"/>
</dbReference>
<organism evidence="1 2">
    <name type="scientific">Erwinia mallotivora</name>
    <dbReference type="NCBI Taxonomy" id="69222"/>
    <lineage>
        <taxon>Bacteria</taxon>
        <taxon>Pseudomonadati</taxon>
        <taxon>Pseudomonadota</taxon>
        <taxon>Gammaproteobacteria</taxon>
        <taxon>Enterobacterales</taxon>
        <taxon>Erwiniaceae</taxon>
        <taxon>Erwinia</taxon>
    </lineage>
</organism>
<name>A0A014M638_9GAMM</name>
<evidence type="ECO:0000313" key="1">
    <source>
        <dbReference type="EMBL" id="EXU77221.1"/>
    </source>
</evidence>
<dbReference type="PATRIC" id="fig|69222.5.peg.220"/>
<dbReference type="OrthoDB" id="6622744at2"/>
<proteinExistence type="predicted"/>
<keyword evidence="2" id="KW-1185">Reference proteome</keyword>
<comment type="caution">
    <text evidence="1">The sequence shown here is derived from an EMBL/GenBank/DDBJ whole genome shotgun (WGS) entry which is preliminary data.</text>
</comment>
<reference evidence="1 2" key="1">
    <citation type="submission" date="2014-02" db="EMBL/GenBank/DDBJ databases">
        <title>Draft genome of Erwinia mallotivora strain BT-MARDI, a papaya dieback pathogen.</title>
        <authorList>
            <person name="Redzuan R."/>
            <person name="Abu Bakar N."/>
            <person name="Badrun R."/>
            <person name="Mohd Raih M.F."/>
            <person name="Rozano L."/>
            <person name="Mat Amin N."/>
        </authorList>
    </citation>
    <scope>NUCLEOTIDE SEQUENCE [LARGE SCALE GENOMIC DNA]</scope>
    <source>
        <strain evidence="1 2">BT-MARDI</strain>
    </source>
</reference>